<keyword evidence="6 8" id="KW-1015">Disulfide bond</keyword>
<gene>
    <name evidence="11" type="primary">ORF38937</name>
</gene>
<organism evidence="11">
    <name type="scientific">Arion vulgaris</name>
    <dbReference type="NCBI Taxonomy" id="1028688"/>
    <lineage>
        <taxon>Eukaryota</taxon>
        <taxon>Metazoa</taxon>
        <taxon>Spiralia</taxon>
        <taxon>Lophotrochozoa</taxon>
        <taxon>Mollusca</taxon>
        <taxon>Gastropoda</taxon>
        <taxon>Heterobranchia</taxon>
        <taxon>Euthyneura</taxon>
        <taxon>Panpulmonata</taxon>
        <taxon>Eupulmonata</taxon>
        <taxon>Stylommatophora</taxon>
        <taxon>Helicina</taxon>
        <taxon>Arionoidea</taxon>
        <taxon>Arionidae</taxon>
        <taxon>Arion</taxon>
    </lineage>
</organism>
<feature type="domain" description="FAS1" evidence="10">
    <location>
        <begin position="1"/>
        <end position="101"/>
    </location>
</feature>
<sequence length="347" mass="37800">ITGVLDEIKDLDDFTVFVPSNDAFKRLNRTINAEFIKYYIVPKLVFTPSIVDSETFETLLGSQQRLLLSVSQNTVEVNGVAIVRSDVLLDGGVMHEIGGVLHPVLSRCDFNSTDVQFGECGDCTNLNLTCPPDYFSLSPPRIIKYECYFRRYPDAGWQTIGCQQICSKNIIKPECCRGYFGPLCKDCPGGAENPCSGNGMCFGGLEGNGICSCDKGFSGLECSNCEGKDLAPPYCNVTYNSCGYRNGNCSEHAVCIDTSSGVSCRCRLGYVGDGYTCRSQCDILDRCHPQADCLFNVSKLAVQCICKQGYHGNGSWCEQNIDTCASQNGGCDPDRAICTPVIPKVTD</sequence>
<dbReference type="PANTHER" id="PTHR24038:SF11">
    <property type="entry name" value="INTEGRIN BETA-LIKE PROTEIN E"/>
    <property type="match status" value="1"/>
</dbReference>
<evidence type="ECO:0000259" key="9">
    <source>
        <dbReference type="PROSITE" id="PS50026"/>
    </source>
</evidence>
<dbReference type="SUPFAM" id="SSF57184">
    <property type="entry name" value="Growth factor receptor domain"/>
    <property type="match status" value="1"/>
</dbReference>
<feature type="domain" description="EGF-like" evidence="9">
    <location>
        <begin position="185"/>
        <end position="223"/>
    </location>
</feature>
<dbReference type="SUPFAM" id="SSF82153">
    <property type="entry name" value="FAS1 domain"/>
    <property type="match status" value="1"/>
</dbReference>
<evidence type="ECO:0000256" key="2">
    <source>
        <dbReference type="ARBA" id="ARBA00022536"/>
    </source>
</evidence>
<evidence type="ECO:0000256" key="5">
    <source>
        <dbReference type="ARBA" id="ARBA00023136"/>
    </source>
</evidence>
<comment type="caution">
    <text evidence="8">Lacks conserved residue(s) required for the propagation of feature annotation.</text>
</comment>
<dbReference type="SMART" id="SM00554">
    <property type="entry name" value="FAS1"/>
    <property type="match status" value="1"/>
</dbReference>
<evidence type="ECO:0000256" key="1">
    <source>
        <dbReference type="ARBA" id="ARBA00004167"/>
    </source>
</evidence>
<protein>
    <recommendedName>
        <fullName evidence="12">FAS1 domain-containing protein</fullName>
    </recommendedName>
</protein>
<dbReference type="InterPro" id="IPR000782">
    <property type="entry name" value="FAS1_domain"/>
</dbReference>
<keyword evidence="5" id="KW-0472">Membrane</keyword>
<accession>A0A0B6YVM4</accession>
<evidence type="ECO:0000256" key="4">
    <source>
        <dbReference type="ARBA" id="ARBA00022989"/>
    </source>
</evidence>
<reference evidence="11" key="1">
    <citation type="submission" date="2014-12" db="EMBL/GenBank/DDBJ databases">
        <title>Insight into the proteome of Arion vulgaris.</title>
        <authorList>
            <person name="Aradska J."/>
            <person name="Bulat T."/>
            <person name="Smidak R."/>
            <person name="Sarate P."/>
            <person name="Gangsoo J."/>
            <person name="Sialana F."/>
            <person name="Bilban M."/>
            <person name="Lubec G."/>
        </authorList>
    </citation>
    <scope>NUCLEOTIDE SEQUENCE</scope>
    <source>
        <tissue evidence="11">Skin</tissue>
    </source>
</reference>
<dbReference type="EMBL" id="HACG01013408">
    <property type="protein sequence ID" value="CEK60273.1"/>
    <property type="molecule type" value="Transcribed_RNA"/>
</dbReference>
<keyword evidence="2 8" id="KW-0245">EGF-like domain</keyword>
<dbReference type="PROSITE" id="PS50213">
    <property type="entry name" value="FAS1"/>
    <property type="match status" value="1"/>
</dbReference>
<dbReference type="Pfam" id="PF02469">
    <property type="entry name" value="Fasciclin"/>
    <property type="match status" value="1"/>
</dbReference>
<proteinExistence type="predicted"/>
<dbReference type="Pfam" id="PF12947">
    <property type="entry name" value="EGF_3"/>
    <property type="match status" value="2"/>
</dbReference>
<feature type="non-terminal residue" evidence="11">
    <location>
        <position position="347"/>
    </location>
</feature>
<dbReference type="PROSITE" id="PS00022">
    <property type="entry name" value="EGF_1"/>
    <property type="match status" value="1"/>
</dbReference>
<evidence type="ECO:0000256" key="6">
    <source>
        <dbReference type="ARBA" id="ARBA00023157"/>
    </source>
</evidence>
<dbReference type="InterPro" id="IPR024731">
    <property type="entry name" value="NELL2-like_EGF"/>
</dbReference>
<dbReference type="PROSITE" id="PS01186">
    <property type="entry name" value="EGF_2"/>
    <property type="match status" value="2"/>
</dbReference>
<evidence type="ECO:0000259" key="10">
    <source>
        <dbReference type="PROSITE" id="PS50213"/>
    </source>
</evidence>
<evidence type="ECO:0000313" key="11">
    <source>
        <dbReference type="EMBL" id="CEK60273.1"/>
    </source>
</evidence>
<feature type="non-terminal residue" evidence="11">
    <location>
        <position position="1"/>
    </location>
</feature>
<keyword evidence="4" id="KW-1133">Transmembrane helix</keyword>
<evidence type="ECO:0000256" key="8">
    <source>
        <dbReference type="PROSITE-ProRule" id="PRU00076"/>
    </source>
</evidence>
<dbReference type="Gene3D" id="2.10.25.10">
    <property type="entry name" value="Laminin"/>
    <property type="match status" value="2"/>
</dbReference>
<evidence type="ECO:0000256" key="7">
    <source>
        <dbReference type="ARBA" id="ARBA00023180"/>
    </source>
</evidence>
<dbReference type="InterPro" id="IPR036378">
    <property type="entry name" value="FAS1_dom_sf"/>
</dbReference>
<name>A0A0B6YVM4_9EUPU</name>
<dbReference type="GO" id="GO:0016020">
    <property type="term" value="C:membrane"/>
    <property type="evidence" value="ECO:0007669"/>
    <property type="project" value="UniProtKB-SubCell"/>
</dbReference>
<dbReference type="AlphaFoldDB" id="A0A0B6YVM4"/>
<evidence type="ECO:0000256" key="3">
    <source>
        <dbReference type="ARBA" id="ARBA00022692"/>
    </source>
</evidence>
<dbReference type="PANTHER" id="PTHR24038">
    <property type="entry name" value="STABILIN"/>
    <property type="match status" value="1"/>
</dbReference>
<feature type="disulfide bond" evidence="8">
    <location>
        <begin position="213"/>
        <end position="222"/>
    </location>
</feature>
<keyword evidence="7" id="KW-0325">Glycoprotein</keyword>
<dbReference type="InterPro" id="IPR000742">
    <property type="entry name" value="EGF"/>
</dbReference>
<dbReference type="Gene3D" id="2.30.180.10">
    <property type="entry name" value="FAS1 domain"/>
    <property type="match status" value="1"/>
</dbReference>
<comment type="subcellular location">
    <subcellularLocation>
        <location evidence="1">Membrane</location>
        <topology evidence="1">Single-pass membrane protein</topology>
    </subcellularLocation>
</comment>
<feature type="domain" description="EGF-like" evidence="9">
    <location>
        <begin position="238"/>
        <end position="278"/>
    </location>
</feature>
<dbReference type="PROSITE" id="PS50026">
    <property type="entry name" value="EGF_3"/>
    <property type="match status" value="2"/>
</dbReference>
<dbReference type="SMART" id="SM00181">
    <property type="entry name" value="EGF"/>
    <property type="match status" value="3"/>
</dbReference>
<keyword evidence="3" id="KW-0812">Transmembrane</keyword>
<dbReference type="InterPro" id="IPR009030">
    <property type="entry name" value="Growth_fac_rcpt_cys_sf"/>
</dbReference>
<evidence type="ECO:0008006" key="12">
    <source>
        <dbReference type="Google" id="ProtNLM"/>
    </source>
</evidence>